<evidence type="ECO:0000313" key="5">
    <source>
        <dbReference type="EMBL" id="TFF77025.1"/>
    </source>
</evidence>
<evidence type="ECO:0000259" key="3">
    <source>
        <dbReference type="PROSITE" id="PS50296"/>
    </source>
</evidence>
<dbReference type="PROSITE" id="PS50296">
    <property type="entry name" value="SUI1"/>
    <property type="match status" value="1"/>
</dbReference>
<keyword evidence="6" id="KW-1185">Reference proteome</keyword>
<dbReference type="OrthoDB" id="9792915at2"/>
<organism evidence="5 7">
    <name type="scientific">Aeromonas taiwanensis</name>
    <dbReference type="NCBI Taxonomy" id="633417"/>
    <lineage>
        <taxon>Bacteria</taxon>
        <taxon>Pseudomonadati</taxon>
        <taxon>Pseudomonadota</taxon>
        <taxon>Gammaproteobacteria</taxon>
        <taxon>Aeromonadales</taxon>
        <taxon>Aeromonadaceae</taxon>
        <taxon>Aeromonas</taxon>
    </lineage>
</organism>
<dbReference type="GO" id="GO:0003743">
    <property type="term" value="F:translation initiation factor activity"/>
    <property type="evidence" value="ECO:0007669"/>
    <property type="project" value="InterPro"/>
</dbReference>
<dbReference type="InterPro" id="IPR001950">
    <property type="entry name" value="SUI1"/>
</dbReference>
<gene>
    <name evidence="4" type="ORF">DRM93_15845</name>
    <name evidence="5" type="ORF">DRM94_15845</name>
</gene>
<dbReference type="EMBL" id="QORL01000037">
    <property type="protein sequence ID" value="TFF73140.1"/>
    <property type="molecule type" value="Genomic_DNA"/>
</dbReference>
<dbReference type="EMBL" id="QORK01000037">
    <property type="protein sequence ID" value="TFF77025.1"/>
    <property type="molecule type" value="Genomic_DNA"/>
</dbReference>
<evidence type="ECO:0000313" key="4">
    <source>
        <dbReference type="EMBL" id="TFF73140.1"/>
    </source>
</evidence>
<keyword evidence="1" id="KW-0810">Translation regulation</keyword>
<comment type="caution">
    <text evidence="5">The sequence shown here is derived from an EMBL/GenBank/DDBJ whole genome shotgun (WGS) entry which is preliminary data.</text>
</comment>
<dbReference type="CDD" id="cd11567">
    <property type="entry name" value="YciH_like"/>
    <property type="match status" value="1"/>
</dbReference>
<dbReference type="SUPFAM" id="SSF55159">
    <property type="entry name" value="eIF1-like"/>
    <property type="match status" value="1"/>
</dbReference>
<feature type="domain" description="SUI1" evidence="3">
    <location>
        <begin position="49"/>
        <end position="116"/>
    </location>
</feature>
<dbReference type="GO" id="GO:0006417">
    <property type="term" value="P:regulation of translation"/>
    <property type="evidence" value="ECO:0007669"/>
    <property type="project" value="UniProtKB-KW"/>
</dbReference>
<dbReference type="PIRSF" id="PIRSF037511">
    <property type="entry name" value="Transl_init_SUI1_pro"/>
    <property type="match status" value="1"/>
</dbReference>
<accession>A0A5F0K843</accession>
<dbReference type="Proteomes" id="UP000297914">
    <property type="component" value="Unassembled WGS sequence"/>
</dbReference>
<proteinExistence type="predicted"/>
<dbReference type="Proteomes" id="UP000297720">
    <property type="component" value="Unassembled WGS sequence"/>
</dbReference>
<sequence>MRKIKLRFANRQRIAMSHDNNSRLVYSTDGGMIKESAPAQSASPFPADGVVRIRRETKGRKGAGVISIHGVPADQQKALATLLKKKCGTGGGLKEGVIEIQGDKRDPIRAELEKAGFQVKLVGG</sequence>
<dbReference type="AlphaFoldDB" id="A0A5F0K843"/>
<name>A0A5F0K843_9GAMM</name>
<dbReference type="Pfam" id="PF01253">
    <property type="entry name" value="SUI1"/>
    <property type="match status" value="1"/>
</dbReference>
<evidence type="ECO:0000256" key="2">
    <source>
        <dbReference type="ARBA" id="ARBA00022917"/>
    </source>
</evidence>
<dbReference type="Gene3D" id="3.30.780.10">
    <property type="entry name" value="SUI1-like domain"/>
    <property type="match status" value="1"/>
</dbReference>
<keyword evidence="2" id="KW-0648">Protein biosynthesis</keyword>
<evidence type="ECO:0000313" key="6">
    <source>
        <dbReference type="Proteomes" id="UP000297720"/>
    </source>
</evidence>
<evidence type="ECO:0000313" key="7">
    <source>
        <dbReference type="Proteomes" id="UP000297914"/>
    </source>
</evidence>
<reference evidence="5 7" key="1">
    <citation type="submission" date="2018-06" db="EMBL/GenBank/DDBJ databases">
        <title>Occurrence of a novel blaKPC-2- and qnrS2- harbouring IncP6 plasmid from Aeromonas taiwanensis isolates recovered from the river sediments.</title>
        <authorList>
            <person name="Zheng B."/>
            <person name="Yu X."/>
            <person name="Xiao Y."/>
        </authorList>
    </citation>
    <scope>NUCLEOTIDE SEQUENCE [LARGE SCALE GENOMIC DNA]</scope>
    <source>
        <strain evidence="4 6">1713</strain>
        <strain evidence="5 7">198</strain>
    </source>
</reference>
<evidence type="ECO:0000256" key="1">
    <source>
        <dbReference type="ARBA" id="ARBA00022845"/>
    </source>
</evidence>
<dbReference type="InterPro" id="IPR005872">
    <property type="entry name" value="SUI1_arc_bac"/>
</dbReference>
<dbReference type="InterPro" id="IPR036877">
    <property type="entry name" value="SUI1_dom_sf"/>
</dbReference>
<protein>
    <submittedName>
        <fullName evidence="5">Stress response translation initiation inhibitor YciH</fullName>
    </submittedName>
</protein>